<sequence length="191" mass="21158">MKKIVVISVIGISTLSILSGCGHTVTSDKTKQKNKTEQLLPSGTNKEHRTSESQKVDKKASEKANETLLTQFFTSYGQFDSKNVPAYQRAENLLKISNEKVVDYLMPNVLASGKNAQESVAYTQVFTSPIKITESASSNYQYDVTIAYAVKVGQNENKYKETYSVTIEEGKVSVVKKIMTAIYNAATNTYE</sequence>
<name>A0A2Z3KFR1_LACLL</name>
<reference evidence="2 3" key="1">
    <citation type="submission" date="2018-03" db="EMBL/GenBank/DDBJ databases">
        <title>Genome sequence of Lactococcus lactis strain 14B4 from almond drupe.</title>
        <authorList>
            <person name="Tran T.D."/>
            <person name="McGarvey J.A."/>
            <person name="Huynh S."/>
            <person name="Parker C.T."/>
        </authorList>
    </citation>
    <scope>NUCLEOTIDE SEQUENCE [LARGE SCALE GENOMIC DNA]</scope>
    <source>
        <strain evidence="2 3">14B4</strain>
    </source>
</reference>
<feature type="compositionally biased region" description="Basic and acidic residues" evidence="1">
    <location>
        <begin position="26"/>
        <end position="36"/>
    </location>
</feature>
<dbReference type="AlphaFoldDB" id="A0A2Z3KFR1"/>
<evidence type="ECO:0000313" key="3">
    <source>
        <dbReference type="Proteomes" id="UP000245919"/>
    </source>
</evidence>
<dbReference type="Proteomes" id="UP000245919">
    <property type="component" value="Chromosome"/>
</dbReference>
<dbReference type="GeneID" id="89634170"/>
<accession>A0A2Z3KFR1</accession>
<dbReference type="EMBL" id="CP028160">
    <property type="protein sequence ID" value="AWN66542.1"/>
    <property type="molecule type" value="Genomic_DNA"/>
</dbReference>
<evidence type="ECO:0000313" key="2">
    <source>
        <dbReference type="EMBL" id="AWN66542.1"/>
    </source>
</evidence>
<gene>
    <name evidence="2" type="ORF">LL14B4_10295</name>
</gene>
<dbReference type="PROSITE" id="PS51257">
    <property type="entry name" value="PROKAR_LIPOPROTEIN"/>
    <property type="match status" value="1"/>
</dbReference>
<protein>
    <recommendedName>
        <fullName evidence="4">Lipoprotein</fullName>
    </recommendedName>
</protein>
<dbReference type="RefSeq" id="WP_109991231.1">
    <property type="nucleotide sequence ID" value="NZ_CP028160.1"/>
</dbReference>
<feature type="compositionally biased region" description="Basic and acidic residues" evidence="1">
    <location>
        <begin position="45"/>
        <end position="60"/>
    </location>
</feature>
<proteinExistence type="predicted"/>
<evidence type="ECO:0008006" key="4">
    <source>
        <dbReference type="Google" id="ProtNLM"/>
    </source>
</evidence>
<feature type="region of interest" description="Disordered" evidence="1">
    <location>
        <begin position="26"/>
        <end position="60"/>
    </location>
</feature>
<evidence type="ECO:0000256" key="1">
    <source>
        <dbReference type="SAM" id="MobiDB-lite"/>
    </source>
</evidence>
<organism evidence="2 3">
    <name type="scientific">Lactococcus lactis subsp. lactis</name>
    <name type="common">Streptococcus lactis</name>
    <dbReference type="NCBI Taxonomy" id="1360"/>
    <lineage>
        <taxon>Bacteria</taxon>
        <taxon>Bacillati</taxon>
        <taxon>Bacillota</taxon>
        <taxon>Bacilli</taxon>
        <taxon>Lactobacillales</taxon>
        <taxon>Streptococcaceae</taxon>
        <taxon>Lactococcus</taxon>
    </lineage>
</organism>